<evidence type="ECO:0000256" key="2">
    <source>
        <dbReference type="ARBA" id="ARBA00022801"/>
    </source>
</evidence>
<keyword evidence="5" id="KW-1185">Reference proteome</keyword>
<organism evidence="4 5">
    <name type="scientific">Conexibacter stalactiti</name>
    <dbReference type="NCBI Taxonomy" id="1940611"/>
    <lineage>
        <taxon>Bacteria</taxon>
        <taxon>Bacillati</taxon>
        <taxon>Actinomycetota</taxon>
        <taxon>Thermoleophilia</taxon>
        <taxon>Solirubrobacterales</taxon>
        <taxon>Conexibacteraceae</taxon>
        <taxon>Conexibacter</taxon>
    </lineage>
</organism>
<gene>
    <name evidence="4" type="ORF">R7226_11740</name>
</gene>
<dbReference type="InterPro" id="IPR017150">
    <property type="entry name" value="Pept_M20_glutamate_carboxypep"/>
</dbReference>
<name>A0ABU4HNX7_9ACTN</name>
<dbReference type="PIRSF" id="PIRSF037238">
    <property type="entry name" value="Carboxypeptidase_G2"/>
    <property type="match status" value="1"/>
</dbReference>
<dbReference type="SUPFAM" id="SSF53187">
    <property type="entry name" value="Zn-dependent exopeptidases"/>
    <property type="match status" value="1"/>
</dbReference>
<dbReference type="Pfam" id="PF07687">
    <property type="entry name" value="M20_dimer"/>
    <property type="match status" value="1"/>
</dbReference>
<dbReference type="EMBL" id="JAWSTH010000026">
    <property type="protein sequence ID" value="MDW5595015.1"/>
    <property type="molecule type" value="Genomic_DNA"/>
</dbReference>
<dbReference type="Gene3D" id="3.40.630.10">
    <property type="entry name" value="Zn peptidases"/>
    <property type="match status" value="1"/>
</dbReference>
<keyword evidence="2" id="KW-0378">Hydrolase</keyword>
<comment type="caution">
    <text evidence="4">The sequence shown here is derived from an EMBL/GenBank/DDBJ whole genome shotgun (WGS) entry which is preliminary data.</text>
</comment>
<dbReference type="InterPro" id="IPR011650">
    <property type="entry name" value="Peptidase_M20_dimer"/>
</dbReference>
<dbReference type="RefSeq" id="WP_318597349.1">
    <property type="nucleotide sequence ID" value="NZ_JAWSTH010000026.1"/>
</dbReference>
<accession>A0ABU4HNX7</accession>
<reference evidence="5" key="1">
    <citation type="submission" date="2023-07" db="EMBL/GenBank/DDBJ databases">
        <title>Conexibacter stalactiti sp. nov., isolated from stalactites in a lava cave and emended description of the genus Conexibacter.</title>
        <authorList>
            <person name="Lee S.D."/>
        </authorList>
    </citation>
    <scope>NUCLEOTIDE SEQUENCE [LARGE SCALE GENOMIC DNA]</scope>
    <source>
        <strain evidence="5">KCTC 39840</strain>
    </source>
</reference>
<evidence type="ECO:0000256" key="1">
    <source>
        <dbReference type="ARBA" id="ARBA00022723"/>
    </source>
</evidence>
<evidence type="ECO:0000259" key="3">
    <source>
        <dbReference type="Pfam" id="PF07687"/>
    </source>
</evidence>
<keyword evidence="1" id="KW-0479">Metal-binding</keyword>
<dbReference type="InterPro" id="IPR036264">
    <property type="entry name" value="Bact_exopeptidase_dim_dom"/>
</dbReference>
<evidence type="ECO:0000313" key="4">
    <source>
        <dbReference type="EMBL" id="MDW5595015.1"/>
    </source>
</evidence>
<dbReference type="PANTHER" id="PTHR43808:SF9">
    <property type="entry name" value="BLL0789 PROTEIN"/>
    <property type="match status" value="1"/>
</dbReference>
<proteinExistence type="predicted"/>
<dbReference type="PANTHER" id="PTHR43808">
    <property type="entry name" value="ACETYLORNITHINE DEACETYLASE"/>
    <property type="match status" value="1"/>
</dbReference>
<feature type="domain" description="Peptidase M20 dimerisation" evidence="3">
    <location>
        <begin position="177"/>
        <end position="265"/>
    </location>
</feature>
<evidence type="ECO:0000313" key="5">
    <source>
        <dbReference type="Proteomes" id="UP001284601"/>
    </source>
</evidence>
<dbReference type="Gene3D" id="3.30.70.360">
    <property type="match status" value="1"/>
</dbReference>
<sequence length="381" mass="39058">MSGTRAAGAADLAARERAAARLRTLTEAETPTGDRERLAVAFAALREWVEPALGRPGELVTVDGVDHLLFAAAAAPSVLLLGHADTVWPAGTLAGWPFAIDADGIARGPGVFDMKAGLVAAVGALETIADPARVALLVTGDEEIGSPTSRALVERVAGSAEAVLVLEPSQDGALKTARCGASIYRMVFTGRAAHAGLEPERGISALAELAHQVLAVGAVADPSAGTTVTPTLAAAGTTINSVPAHAELSFDVRARTLAELERVDRWFGAVAAADPRVTIAVEGGVNRPPLEAEQARPLLELAREVARRDGLGELEAVAVGGASDGNFTAALGVPTLDGLGPLGGGAHARSEWVALDAVVERSRLIAGIIDAIAARRREEER</sequence>
<dbReference type="Proteomes" id="UP001284601">
    <property type="component" value="Unassembled WGS sequence"/>
</dbReference>
<dbReference type="InterPro" id="IPR002933">
    <property type="entry name" value="Peptidase_M20"/>
</dbReference>
<dbReference type="InterPro" id="IPR050072">
    <property type="entry name" value="Peptidase_M20A"/>
</dbReference>
<dbReference type="Pfam" id="PF01546">
    <property type="entry name" value="Peptidase_M20"/>
    <property type="match status" value="1"/>
</dbReference>
<protein>
    <submittedName>
        <fullName evidence="4">M20/M25/M40 family metallo-hydrolase</fullName>
    </submittedName>
</protein>
<dbReference type="SUPFAM" id="SSF55031">
    <property type="entry name" value="Bacterial exopeptidase dimerisation domain"/>
    <property type="match status" value="1"/>
</dbReference>